<name>A0A9X3I8S2_9SPHI</name>
<dbReference type="EC" id="2.4.-.-" evidence="3"/>
<dbReference type="PANTHER" id="PTHR45947">
    <property type="entry name" value="SULFOQUINOVOSYL TRANSFERASE SQD2"/>
    <property type="match status" value="1"/>
</dbReference>
<comment type="caution">
    <text evidence="3">The sequence shown here is derived from an EMBL/GenBank/DDBJ whole genome shotgun (WGS) entry which is preliminary data.</text>
</comment>
<dbReference type="Pfam" id="PF00534">
    <property type="entry name" value="Glycos_transf_1"/>
    <property type="match status" value="1"/>
</dbReference>
<accession>A0A9X3I8S2</accession>
<organism evidence="3 4">
    <name type="scientific">Pedobacter agri</name>
    <dbReference type="NCBI Taxonomy" id="454586"/>
    <lineage>
        <taxon>Bacteria</taxon>
        <taxon>Pseudomonadati</taxon>
        <taxon>Bacteroidota</taxon>
        <taxon>Sphingobacteriia</taxon>
        <taxon>Sphingobacteriales</taxon>
        <taxon>Sphingobacteriaceae</taxon>
        <taxon>Pedobacter</taxon>
    </lineage>
</organism>
<reference evidence="3" key="1">
    <citation type="submission" date="2022-11" db="EMBL/GenBank/DDBJ databases">
        <authorList>
            <person name="Graham C."/>
            <person name="Newman J.D."/>
        </authorList>
    </citation>
    <scope>NUCLEOTIDE SEQUENCE</scope>
    <source>
        <strain evidence="3">DSM 19486</strain>
    </source>
</reference>
<dbReference type="PANTHER" id="PTHR45947:SF3">
    <property type="entry name" value="SULFOQUINOVOSYL TRANSFERASE SQD2"/>
    <property type="match status" value="1"/>
</dbReference>
<gene>
    <name evidence="3" type="ORF">OQZ29_09830</name>
</gene>
<feature type="domain" description="Glycosyl transferase family 1" evidence="1">
    <location>
        <begin position="175"/>
        <end position="325"/>
    </location>
</feature>
<dbReference type="Gene3D" id="3.40.50.2000">
    <property type="entry name" value="Glycogen Phosphorylase B"/>
    <property type="match status" value="2"/>
</dbReference>
<dbReference type="InterPro" id="IPR001296">
    <property type="entry name" value="Glyco_trans_1"/>
</dbReference>
<dbReference type="RefSeq" id="WP_266269085.1">
    <property type="nucleotide sequence ID" value="NZ_JAPJUH010000003.1"/>
</dbReference>
<feature type="domain" description="Glycosyltransferase subfamily 4-like N-terminal" evidence="2">
    <location>
        <begin position="19"/>
        <end position="172"/>
    </location>
</feature>
<dbReference type="Pfam" id="PF13439">
    <property type="entry name" value="Glyco_transf_4"/>
    <property type="match status" value="1"/>
</dbReference>
<dbReference type="AlphaFoldDB" id="A0A9X3I8S2"/>
<dbReference type="EMBL" id="JAPJUH010000003">
    <property type="protein sequence ID" value="MCX3265046.1"/>
    <property type="molecule type" value="Genomic_DNA"/>
</dbReference>
<keyword evidence="3" id="KW-0808">Transferase</keyword>
<protein>
    <submittedName>
        <fullName evidence="3">Glycosyltransferase</fullName>
        <ecNumber evidence="3">2.4.-.-</ecNumber>
    </submittedName>
</protein>
<dbReference type="SUPFAM" id="SSF53756">
    <property type="entry name" value="UDP-Glycosyltransferase/glycogen phosphorylase"/>
    <property type="match status" value="1"/>
</dbReference>
<evidence type="ECO:0000313" key="4">
    <source>
        <dbReference type="Proteomes" id="UP001142592"/>
    </source>
</evidence>
<proteinExistence type="predicted"/>
<dbReference type="InterPro" id="IPR028098">
    <property type="entry name" value="Glyco_trans_4-like_N"/>
</dbReference>
<keyword evidence="3" id="KW-0328">Glycosyltransferase</keyword>
<keyword evidence="4" id="KW-1185">Reference proteome</keyword>
<dbReference type="Proteomes" id="UP001142592">
    <property type="component" value="Unassembled WGS sequence"/>
</dbReference>
<evidence type="ECO:0000259" key="1">
    <source>
        <dbReference type="Pfam" id="PF00534"/>
    </source>
</evidence>
<evidence type="ECO:0000313" key="3">
    <source>
        <dbReference type="EMBL" id="MCX3265046.1"/>
    </source>
</evidence>
<dbReference type="GO" id="GO:0016757">
    <property type="term" value="F:glycosyltransferase activity"/>
    <property type="evidence" value="ECO:0007669"/>
    <property type="project" value="UniProtKB-KW"/>
</dbReference>
<sequence length="354" mass="40156">MRVLLVAGPFISLREPFNGGTEAFIVAHANQLVQMGHTVDVIAKDTDERNLFNVIELQESPLSMKDDAYRPCPEWLGQQHYQSLQFGMLDVNNYDIIHYNSFIPEIYAVGALLNIPSVLTLHLPPTEKFELMYKFFLKHAPALPIGISKRMSKSWASSLGKDIDVILNGIVLHQWKLHHRNNNGYLLWSGRITKEKNVEAAIHLANHLKQPLKIIGPIFDQEYFSTHVEPMLSERIQYISHVNQQQLNELAGGASAYLATALWEEPFGLSTLEMLASGLPVVGFYTAIPPELRDKKVSIAVDSDDWRDLIKPLEKAMHATPQTCRNFAHSFDMQKTSEAYAEVYHRLSKTPCHE</sequence>
<dbReference type="InterPro" id="IPR050194">
    <property type="entry name" value="Glycosyltransferase_grp1"/>
</dbReference>
<evidence type="ECO:0000259" key="2">
    <source>
        <dbReference type="Pfam" id="PF13439"/>
    </source>
</evidence>